<keyword evidence="2" id="KW-0812">Transmembrane</keyword>
<sequence length="177" mass="19984">MHAAQSTRGIFRRRSAAVHATIQHTHHSSYLQGCCTRLHRERRTLFRRHVPPPIIAAGCPPAKARPARCYAPRCAAVRQDFFARILFVWLWAGGCFALHHPLPLRVQMVPFRSAPRTRTPEHADTGMRSPRTLDQTRARRRGVVLGEDEALDVPPPGSTIPRRPRTALALALLLHRP</sequence>
<accession>A0A371DG36</accession>
<proteinExistence type="predicted"/>
<evidence type="ECO:0000256" key="1">
    <source>
        <dbReference type="SAM" id="MobiDB-lite"/>
    </source>
</evidence>
<reference evidence="3 4" key="1">
    <citation type="journal article" date="2018" name="Biotechnol. Biofuels">
        <title>Integrative visual omics of the white-rot fungus Polyporus brumalis exposes the biotechnological potential of its oxidative enzymes for delignifying raw plant biomass.</title>
        <authorList>
            <person name="Miyauchi S."/>
            <person name="Rancon A."/>
            <person name="Drula E."/>
            <person name="Hage H."/>
            <person name="Chaduli D."/>
            <person name="Favel A."/>
            <person name="Grisel S."/>
            <person name="Henrissat B."/>
            <person name="Herpoel-Gimbert I."/>
            <person name="Ruiz-Duenas F.J."/>
            <person name="Chevret D."/>
            <person name="Hainaut M."/>
            <person name="Lin J."/>
            <person name="Wang M."/>
            <person name="Pangilinan J."/>
            <person name="Lipzen A."/>
            <person name="Lesage-Meessen L."/>
            <person name="Navarro D."/>
            <person name="Riley R."/>
            <person name="Grigoriev I.V."/>
            <person name="Zhou S."/>
            <person name="Raouche S."/>
            <person name="Rosso M.N."/>
        </authorList>
    </citation>
    <scope>NUCLEOTIDE SEQUENCE [LARGE SCALE GENOMIC DNA]</scope>
    <source>
        <strain evidence="3 4">BRFM 1820</strain>
    </source>
</reference>
<gene>
    <name evidence="3" type="ORF">OH76DRAFT_297957</name>
</gene>
<protein>
    <submittedName>
        <fullName evidence="3">Uncharacterized protein</fullName>
    </submittedName>
</protein>
<dbReference type="AlphaFoldDB" id="A0A371DG36"/>
<keyword evidence="2" id="KW-0472">Membrane</keyword>
<feature type="region of interest" description="Disordered" evidence="1">
    <location>
        <begin position="116"/>
        <end position="138"/>
    </location>
</feature>
<evidence type="ECO:0000313" key="3">
    <source>
        <dbReference type="EMBL" id="RDX51504.1"/>
    </source>
</evidence>
<evidence type="ECO:0000313" key="4">
    <source>
        <dbReference type="Proteomes" id="UP000256964"/>
    </source>
</evidence>
<organism evidence="3 4">
    <name type="scientific">Lentinus brumalis</name>
    <dbReference type="NCBI Taxonomy" id="2498619"/>
    <lineage>
        <taxon>Eukaryota</taxon>
        <taxon>Fungi</taxon>
        <taxon>Dikarya</taxon>
        <taxon>Basidiomycota</taxon>
        <taxon>Agaricomycotina</taxon>
        <taxon>Agaricomycetes</taxon>
        <taxon>Polyporales</taxon>
        <taxon>Polyporaceae</taxon>
        <taxon>Lentinus</taxon>
    </lineage>
</organism>
<keyword evidence="4" id="KW-1185">Reference proteome</keyword>
<dbReference type="EMBL" id="KZ857394">
    <property type="protein sequence ID" value="RDX51504.1"/>
    <property type="molecule type" value="Genomic_DNA"/>
</dbReference>
<keyword evidence="2" id="KW-1133">Transmembrane helix</keyword>
<name>A0A371DG36_9APHY</name>
<feature type="transmembrane region" description="Helical" evidence="2">
    <location>
        <begin position="81"/>
        <end position="102"/>
    </location>
</feature>
<evidence type="ECO:0000256" key="2">
    <source>
        <dbReference type="SAM" id="Phobius"/>
    </source>
</evidence>
<dbReference type="Proteomes" id="UP000256964">
    <property type="component" value="Unassembled WGS sequence"/>
</dbReference>